<feature type="compositionally biased region" description="Polar residues" evidence="1">
    <location>
        <begin position="132"/>
        <end position="143"/>
    </location>
</feature>
<dbReference type="EMBL" id="CM007383">
    <property type="protein sequence ID" value="ONK74219.1"/>
    <property type="molecule type" value="Genomic_DNA"/>
</dbReference>
<evidence type="ECO:0000313" key="2">
    <source>
        <dbReference type="EMBL" id="ONK74219.1"/>
    </source>
</evidence>
<protein>
    <submittedName>
        <fullName evidence="2">Uncharacterized protein</fullName>
    </submittedName>
</protein>
<organism evidence="2 3">
    <name type="scientific">Asparagus officinalis</name>
    <name type="common">Garden asparagus</name>
    <dbReference type="NCBI Taxonomy" id="4686"/>
    <lineage>
        <taxon>Eukaryota</taxon>
        <taxon>Viridiplantae</taxon>
        <taxon>Streptophyta</taxon>
        <taxon>Embryophyta</taxon>
        <taxon>Tracheophyta</taxon>
        <taxon>Spermatophyta</taxon>
        <taxon>Magnoliopsida</taxon>
        <taxon>Liliopsida</taxon>
        <taxon>Asparagales</taxon>
        <taxon>Asparagaceae</taxon>
        <taxon>Asparagoideae</taxon>
        <taxon>Asparagus</taxon>
    </lineage>
</organism>
<name>A0A5P1FBL5_ASPOF</name>
<sequence>MLHSLSLNVFSTLLFRGGGVYEDSVFEIDINGQEKTNEVFEIDTNGQEKTNEVFEIDTNGTDFGTLNKEEWRPTLIPKQNARTIDEARFNDERLFGKTYTKERRIRSKRDTTILLQGQEPDPCPDPGTTDTENIGTNSESIRV</sequence>
<dbReference type="Proteomes" id="UP000243459">
    <property type="component" value="Chromosome 3"/>
</dbReference>
<accession>A0A5P1FBL5</accession>
<keyword evidence="3" id="KW-1185">Reference proteome</keyword>
<reference evidence="3" key="1">
    <citation type="journal article" date="2017" name="Nat. Commun.">
        <title>The asparagus genome sheds light on the origin and evolution of a young Y chromosome.</title>
        <authorList>
            <person name="Harkess A."/>
            <person name="Zhou J."/>
            <person name="Xu C."/>
            <person name="Bowers J.E."/>
            <person name="Van der Hulst R."/>
            <person name="Ayyampalayam S."/>
            <person name="Mercati F."/>
            <person name="Riccardi P."/>
            <person name="McKain M.R."/>
            <person name="Kakrana A."/>
            <person name="Tang H."/>
            <person name="Ray J."/>
            <person name="Groenendijk J."/>
            <person name="Arikit S."/>
            <person name="Mathioni S.M."/>
            <person name="Nakano M."/>
            <person name="Shan H."/>
            <person name="Telgmann-Rauber A."/>
            <person name="Kanno A."/>
            <person name="Yue Z."/>
            <person name="Chen H."/>
            <person name="Li W."/>
            <person name="Chen Y."/>
            <person name="Xu X."/>
            <person name="Zhang Y."/>
            <person name="Luo S."/>
            <person name="Chen H."/>
            <person name="Gao J."/>
            <person name="Mao Z."/>
            <person name="Pires J.C."/>
            <person name="Luo M."/>
            <person name="Kudrna D."/>
            <person name="Wing R.A."/>
            <person name="Meyers B.C."/>
            <person name="Yi K."/>
            <person name="Kong H."/>
            <person name="Lavrijsen P."/>
            <person name="Sunseri F."/>
            <person name="Falavigna A."/>
            <person name="Ye Y."/>
            <person name="Leebens-Mack J.H."/>
            <person name="Chen G."/>
        </authorList>
    </citation>
    <scope>NUCLEOTIDE SEQUENCE [LARGE SCALE GENOMIC DNA]</scope>
    <source>
        <strain evidence="3">cv. DH0086</strain>
    </source>
</reference>
<dbReference type="Gramene" id="ONK74219">
    <property type="protein sequence ID" value="ONK74219"/>
    <property type="gene ID" value="A4U43_C03F4020"/>
</dbReference>
<evidence type="ECO:0000313" key="3">
    <source>
        <dbReference type="Proteomes" id="UP000243459"/>
    </source>
</evidence>
<evidence type="ECO:0000256" key="1">
    <source>
        <dbReference type="SAM" id="MobiDB-lite"/>
    </source>
</evidence>
<proteinExistence type="predicted"/>
<feature type="region of interest" description="Disordered" evidence="1">
    <location>
        <begin position="112"/>
        <end position="143"/>
    </location>
</feature>
<gene>
    <name evidence="2" type="ORF">A4U43_C03F4020</name>
</gene>
<dbReference type="AlphaFoldDB" id="A0A5P1FBL5"/>